<dbReference type="GO" id="GO:0047617">
    <property type="term" value="F:fatty acyl-CoA hydrolase activity"/>
    <property type="evidence" value="ECO:0007669"/>
    <property type="project" value="TreeGrafter"/>
</dbReference>
<dbReference type="SUPFAM" id="SSF54637">
    <property type="entry name" value="Thioesterase/thiol ester dehydrase-isomerase"/>
    <property type="match status" value="1"/>
</dbReference>
<name>A0A8J7FE18_9GAMM</name>
<dbReference type="Proteomes" id="UP000640333">
    <property type="component" value="Unassembled WGS sequence"/>
</dbReference>
<proteinExistence type="predicted"/>
<evidence type="ECO:0000313" key="2">
    <source>
        <dbReference type="Proteomes" id="UP000640333"/>
    </source>
</evidence>
<gene>
    <name evidence="1" type="ORF">IOQ59_10615</name>
</gene>
<dbReference type="Gene3D" id="3.10.129.10">
    <property type="entry name" value="Hotdog Thioesterase"/>
    <property type="match status" value="1"/>
</dbReference>
<protein>
    <submittedName>
        <fullName evidence="1">Acyl-CoA thioesterase</fullName>
    </submittedName>
</protein>
<dbReference type="EMBL" id="JADEYS010000009">
    <property type="protein sequence ID" value="MBE9397714.1"/>
    <property type="molecule type" value="Genomic_DNA"/>
</dbReference>
<reference evidence="1" key="1">
    <citation type="submission" date="2020-10" db="EMBL/GenBank/DDBJ databases">
        <title>Bacterium isolated from coastal waters sediment.</title>
        <authorList>
            <person name="Chen R.-J."/>
            <person name="Lu D.-C."/>
            <person name="Zhu K.-L."/>
            <person name="Du Z.-J."/>
        </authorList>
    </citation>
    <scope>NUCLEOTIDE SEQUENCE</scope>
    <source>
        <strain evidence="1">N1Y112</strain>
    </source>
</reference>
<dbReference type="CDD" id="cd00586">
    <property type="entry name" value="4HBT"/>
    <property type="match status" value="1"/>
</dbReference>
<dbReference type="AlphaFoldDB" id="A0A8J7FE18"/>
<dbReference type="Pfam" id="PF13279">
    <property type="entry name" value="4HBT_2"/>
    <property type="match status" value="1"/>
</dbReference>
<dbReference type="PANTHER" id="PTHR31793:SF39">
    <property type="entry name" value="THIOESTERASE_THIOL ESTER DEHYDRASE-ISOMERASE"/>
    <property type="match status" value="1"/>
</dbReference>
<dbReference type="InterPro" id="IPR029069">
    <property type="entry name" value="HotDog_dom_sf"/>
</dbReference>
<organism evidence="1 2">
    <name type="scientific">Pontibacterium sinense</name>
    <dbReference type="NCBI Taxonomy" id="2781979"/>
    <lineage>
        <taxon>Bacteria</taxon>
        <taxon>Pseudomonadati</taxon>
        <taxon>Pseudomonadota</taxon>
        <taxon>Gammaproteobacteria</taxon>
        <taxon>Oceanospirillales</taxon>
        <taxon>Oceanospirillaceae</taxon>
        <taxon>Pontibacterium</taxon>
    </lineage>
</organism>
<dbReference type="PANTHER" id="PTHR31793">
    <property type="entry name" value="4-HYDROXYBENZOYL-COA THIOESTERASE FAMILY MEMBER"/>
    <property type="match status" value="1"/>
</dbReference>
<sequence length="128" mass="14491">MDAFQHVNNLVYLKHFESVRMAYLEACDFKGIMDETGVGPILRDTNCRYRIPLTYPDTVISATRVTQIKGDRFKMYHVVYSVEHQAIAAEGESMIVCVDYNKNGIAAVPASMRDSILRLEAVQPEICD</sequence>
<keyword evidence="2" id="KW-1185">Reference proteome</keyword>
<comment type="caution">
    <text evidence="1">The sequence shown here is derived from an EMBL/GenBank/DDBJ whole genome shotgun (WGS) entry which is preliminary data.</text>
</comment>
<evidence type="ECO:0000313" key="1">
    <source>
        <dbReference type="EMBL" id="MBE9397714.1"/>
    </source>
</evidence>
<dbReference type="InterPro" id="IPR050563">
    <property type="entry name" value="4-hydroxybenzoyl-CoA_TE"/>
</dbReference>
<accession>A0A8J7FE18</accession>